<evidence type="ECO:0000256" key="1">
    <source>
        <dbReference type="ARBA" id="ARBA00004459"/>
    </source>
</evidence>
<accession>A0AA87WF48</accession>
<sequence length="120" mass="12394">MVIRLSPERANLCMVRARSGDFVVTSKFRPAGSGWAIIVLSVSALALAGCGRKGPLDLPPGASSASTANIAAPGDTEIEAQKTPSVFNPTYGAEAAPAATRGQKKSFILDPLLDEPSGKR</sequence>
<gene>
    <name evidence="7" type="ORF">GCM10010987_66960</name>
</gene>
<evidence type="ECO:0000256" key="2">
    <source>
        <dbReference type="ARBA" id="ARBA00022729"/>
    </source>
</evidence>
<evidence type="ECO:0000313" key="8">
    <source>
        <dbReference type="Proteomes" id="UP000625079"/>
    </source>
</evidence>
<evidence type="ECO:0000256" key="6">
    <source>
        <dbReference type="ARBA" id="ARBA00023288"/>
    </source>
</evidence>
<protein>
    <recommendedName>
        <fullName evidence="9">Lipoprotein</fullName>
    </recommendedName>
</protein>
<reference evidence="7" key="2">
    <citation type="submission" date="2022-12" db="EMBL/GenBank/DDBJ databases">
        <authorList>
            <person name="Sun Q."/>
            <person name="Zhou Y."/>
        </authorList>
    </citation>
    <scope>NUCLEOTIDE SEQUENCE</scope>
    <source>
        <strain evidence="7">CGMCC 1.15034</strain>
    </source>
</reference>
<keyword evidence="3" id="KW-0472">Membrane</keyword>
<keyword evidence="2" id="KW-0732">Signal</keyword>
<keyword evidence="4" id="KW-0564">Palmitate</keyword>
<comment type="subcellular location">
    <subcellularLocation>
        <location evidence="1">Cell outer membrane</location>
        <topology evidence="1">Lipid-anchor</topology>
    </subcellularLocation>
</comment>
<dbReference type="InterPro" id="IPR032831">
    <property type="entry name" value="LptM_cons"/>
</dbReference>
<keyword evidence="6" id="KW-0449">Lipoprotein</keyword>
<evidence type="ECO:0000256" key="3">
    <source>
        <dbReference type="ARBA" id="ARBA00023136"/>
    </source>
</evidence>
<comment type="caution">
    <text evidence="7">The sequence shown here is derived from an EMBL/GenBank/DDBJ whole genome shotgun (WGS) entry which is preliminary data.</text>
</comment>
<dbReference type="Pfam" id="PF13627">
    <property type="entry name" value="LptM_cons"/>
    <property type="match status" value="1"/>
</dbReference>
<reference evidence="7" key="1">
    <citation type="journal article" date="2014" name="Int. J. Syst. Evol. Microbiol.">
        <title>Complete genome sequence of Corynebacterium casei LMG S-19264T (=DSM 44701T), isolated from a smear-ripened cheese.</title>
        <authorList>
            <consortium name="US DOE Joint Genome Institute (JGI-PGF)"/>
            <person name="Walter F."/>
            <person name="Albersmeier A."/>
            <person name="Kalinowski J."/>
            <person name="Ruckert C."/>
        </authorList>
    </citation>
    <scope>NUCLEOTIDE SEQUENCE</scope>
    <source>
        <strain evidence="7">CGMCC 1.15034</strain>
    </source>
</reference>
<evidence type="ECO:0008006" key="9">
    <source>
        <dbReference type="Google" id="ProtNLM"/>
    </source>
</evidence>
<dbReference type="GO" id="GO:0009279">
    <property type="term" value="C:cell outer membrane"/>
    <property type="evidence" value="ECO:0007669"/>
    <property type="project" value="UniProtKB-SubCell"/>
</dbReference>
<dbReference type="EMBL" id="BMHC01000022">
    <property type="protein sequence ID" value="GGI31943.1"/>
    <property type="molecule type" value="Genomic_DNA"/>
</dbReference>
<organism evidence="7 8">
    <name type="scientific">Bradyrhizobium guangdongense</name>
    <dbReference type="NCBI Taxonomy" id="1325090"/>
    <lineage>
        <taxon>Bacteria</taxon>
        <taxon>Pseudomonadati</taxon>
        <taxon>Pseudomonadota</taxon>
        <taxon>Alphaproteobacteria</taxon>
        <taxon>Hyphomicrobiales</taxon>
        <taxon>Nitrobacteraceae</taxon>
        <taxon>Bradyrhizobium</taxon>
    </lineage>
</organism>
<keyword evidence="5" id="KW-0998">Cell outer membrane</keyword>
<proteinExistence type="predicted"/>
<dbReference type="NCBIfam" id="NF047847">
    <property type="entry name" value="SS_mature_LptM"/>
    <property type="match status" value="1"/>
</dbReference>
<dbReference type="AlphaFoldDB" id="A0AA87WF48"/>
<evidence type="ECO:0000313" key="7">
    <source>
        <dbReference type="EMBL" id="GGI31943.1"/>
    </source>
</evidence>
<evidence type="ECO:0000256" key="5">
    <source>
        <dbReference type="ARBA" id="ARBA00023237"/>
    </source>
</evidence>
<evidence type="ECO:0000256" key="4">
    <source>
        <dbReference type="ARBA" id="ARBA00023139"/>
    </source>
</evidence>
<name>A0AA87WF48_9BRAD</name>
<dbReference type="Proteomes" id="UP000625079">
    <property type="component" value="Unassembled WGS sequence"/>
</dbReference>